<evidence type="ECO:0000313" key="1">
    <source>
        <dbReference type="EMBL" id="ANM47317.1"/>
    </source>
</evidence>
<organism evidence="1 2">
    <name type="scientific">Pseudomonas phage phiYY</name>
    <dbReference type="NCBI Taxonomy" id="1852644"/>
    <lineage>
        <taxon>Viruses</taxon>
        <taxon>Riboviria</taxon>
        <taxon>Orthornavirae</taxon>
        <taxon>Duplornaviricota</taxon>
        <taxon>Vidaverviricetes</taxon>
        <taxon>Mindivirales</taxon>
        <taxon>Cystoviridae</taxon>
        <taxon>Gammacystovirus</taxon>
        <taxon>Gammacystovirus phiYY</taxon>
        <taxon>Cystovirus phiYY</taxon>
    </lineage>
</organism>
<evidence type="ECO:0000313" key="2">
    <source>
        <dbReference type="Proteomes" id="UP000240302"/>
    </source>
</evidence>
<keyword evidence="2" id="KW-1185">Reference proteome</keyword>
<protein>
    <submittedName>
        <fullName evidence="1">Putative membrane protein</fullName>
    </submittedName>
</protein>
<dbReference type="GeneID" id="40116887"/>
<dbReference type="OrthoDB" id="41438at10239"/>
<accession>A0A1W2KDT8</accession>
<name>A0A1W2KDT8_9VIRU</name>
<reference evidence="1 2" key="1">
    <citation type="journal article" date="2016" name="Sci. Rep.">
        <title>Characterization of the first double-stranded RNA bacteriophage infecting Pseudomonas aeruginosa.</title>
        <authorList>
            <person name="Yang Y."/>
            <person name="Lu S."/>
            <person name="Shen W."/>
            <person name="Zhao X."/>
            <person name="Shen M."/>
            <person name="Tan Y."/>
            <person name="Li G."/>
            <person name="Li M."/>
            <person name="Wang J."/>
            <person name="Hu F."/>
            <person name="Le S."/>
        </authorList>
    </citation>
    <scope>NUCLEOTIDE SEQUENCE [LARGE SCALE GENOMIC DNA]</scope>
</reference>
<proteinExistence type="predicted"/>
<dbReference type="KEGG" id="vg:40116887"/>
<dbReference type="Proteomes" id="UP000240302">
    <property type="component" value="Genome"/>
</dbReference>
<gene>
    <name evidence="1" type="ORF">phiYY_sS5</name>
</gene>
<dbReference type="EMBL" id="KX074203">
    <property type="protein sequence ID" value="ANM47317.1"/>
    <property type="molecule type" value="Genomic_RNA"/>
</dbReference>
<dbReference type="RefSeq" id="YP_009618393.1">
    <property type="nucleotide sequence ID" value="NC_042073.1"/>
</dbReference>
<sequence length="82" mass="8911">MGLFAVYTKDDTTAVKETNDTVGKKAVEFLTSPFSFKEDELVSKKNRAVHILAWATIAAAGAEYFGHVRERQGKGPLIPGLA</sequence>